<reference evidence="1 2" key="1">
    <citation type="journal article" date="2022" name="Plant J.">
        <title>Chromosome-level genome of Camellia lanceoleosa provides a valuable resource for understanding genome evolution and self-incompatibility.</title>
        <authorList>
            <person name="Gong W."/>
            <person name="Xiao S."/>
            <person name="Wang L."/>
            <person name="Liao Z."/>
            <person name="Chang Y."/>
            <person name="Mo W."/>
            <person name="Hu G."/>
            <person name="Li W."/>
            <person name="Zhao G."/>
            <person name="Zhu H."/>
            <person name="Hu X."/>
            <person name="Ji K."/>
            <person name="Xiang X."/>
            <person name="Song Q."/>
            <person name="Yuan D."/>
            <person name="Jin S."/>
            <person name="Zhang L."/>
        </authorList>
    </citation>
    <scope>NUCLEOTIDE SEQUENCE [LARGE SCALE GENOMIC DNA]</scope>
    <source>
        <strain evidence="1">SQ_2022a</strain>
    </source>
</reference>
<comment type="caution">
    <text evidence="1">The sequence shown here is derived from an EMBL/GenBank/DDBJ whole genome shotgun (WGS) entry which is preliminary data.</text>
</comment>
<keyword evidence="2" id="KW-1185">Reference proteome</keyword>
<gene>
    <name evidence="1" type="ORF">LOK49_LG01G02852</name>
</gene>
<protein>
    <submittedName>
        <fullName evidence="1">Uncharacterized protein</fullName>
    </submittedName>
</protein>
<organism evidence="1 2">
    <name type="scientific">Camellia lanceoleosa</name>
    <dbReference type="NCBI Taxonomy" id="1840588"/>
    <lineage>
        <taxon>Eukaryota</taxon>
        <taxon>Viridiplantae</taxon>
        <taxon>Streptophyta</taxon>
        <taxon>Embryophyta</taxon>
        <taxon>Tracheophyta</taxon>
        <taxon>Spermatophyta</taxon>
        <taxon>Magnoliopsida</taxon>
        <taxon>eudicotyledons</taxon>
        <taxon>Gunneridae</taxon>
        <taxon>Pentapetalae</taxon>
        <taxon>asterids</taxon>
        <taxon>Ericales</taxon>
        <taxon>Theaceae</taxon>
        <taxon>Camellia</taxon>
    </lineage>
</organism>
<dbReference type="Proteomes" id="UP001060215">
    <property type="component" value="Chromosome 1"/>
</dbReference>
<evidence type="ECO:0000313" key="1">
    <source>
        <dbReference type="EMBL" id="KAI8030262.1"/>
    </source>
</evidence>
<dbReference type="EMBL" id="CM045758">
    <property type="protein sequence ID" value="KAI8030262.1"/>
    <property type="molecule type" value="Genomic_DNA"/>
</dbReference>
<name>A0ACC0IXW4_9ERIC</name>
<accession>A0ACC0IXW4</accession>
<sequence>MLPERVIHKFLSSVIMCDRVGHQVGSYVATPSKISGDINSANAPGHVSTVGTEKVARPMESVDRPNSHNDPNIVTTPDNFGPWMLVSKKGPKNSVGLRSETRVGFKERAHAKGQGRPLQLNKIQGASSSMPPPGYYDKTIASNSISNIKVSSQNSFSAVACTEEMIVSNSHLACTDELMENLETVRPTPCPQLSVAGYSSSVQSPTLTLSSPILSNKKPPDPHSSSSKPLNSKPPCAAKHGDTKREPTHNPVQFDLLCIRSRERSNSPSKLRSVDRRSSPHNRERRDESLWHQARTQKFNARMNRCNLMDLGYSGPHLTWSNGRQSMANTLERLDRAACNSEWRLASTKGVVRNLPRTYSDHSLMVVYTQGMSSHPLC</sequence>
<proteinExistence type="predicted"/>
<evidence type="ECO:0000313" key="2">
    <source>
        <dbReference type="Proteomes" id="UP001060215"/>
    </source>
</evidence>